<proteinExistence type="inferred from homology"/>
<evidence type="ECO:0000259" key="3">
    <source>
        <dbReference type="Pfam" id="PF02875"/>
    </source>
</evidence>
<protein>
    <submittedName>
        <fullName evidence="5">Unannotated protein</fullName>
    </submittedName>
</protein>
<dbReference type="HAMAP" id="MF_00208">
    <property type="entry name" value="MurE"/>
    <property type="match status" value="1"/>
</dbReference>
<dbReference type="GO" id="GO:0008360">
    <property type="term" value="P:regulation of cell shape"/>
    <property type="evidence" value="ECO:0007669"/>
    <property type="project" value="InterPro"/>
</dbReference>
<dbReference type="NCBIfam" id="NF001126">
    <property type="entry name" value="PRK00139.1-4"/>
    <property type="match status" value="1"/>
</dbReference>
<feature type="domain" description="Mur ligase C-terminal" evidence="3">
    <location>
        <begin position="337"/>
        <end position="468"/>
    </location>
</feature>
<dbReference type="EMBL" id="CAFBNG010000093">
    <property type="protein sequence ID" value="CAB4940133.1"/>
    <property type="molecule type" value="Genomic_DNA"/>
</dbReference>
<evidence type="ECO:0000256" key="1">
    <source>
        <dbReference type="ARBA" id="ARBA00005898"/>
    </source>
</evidence>
<dbReference type="GO" id="GO:0005524">
    <property type="term" value="F:ATP binding"/>
    <property type="evidence" value="ECO:0007669"/>
    <property type="project" value="InterPro"/>
</dbReference>
<dbReference type="InterPro" id="IPR004101">
    <property type="entry name" value="Mur_ligase_C"/>
</dbReference>
<evidence type="ECO:0000313" key="5">
    <source>
        <dbReference type="EMBL" id="CAB4940133.1"/>
    </source>
</evidence>
<dbReference type="Pfam" id="PF01225">
    <property type="entry name" value="Mur_ligase"/>
    <property type="match status" value="1"/>
</dbReference>
<dbReference type="SUPFAM" id="SSF53623">
    <property type="entry name" value="MurD-like peptide ligases, catalytic domain"/>
    <property type="match status" value="1"/>
</dbReference>
<dbReference type="Pfam" id="PF08245">
    <property type="entry name" value="Mur_ligase_M"/>
    <property type="match status" value="1"/>
</dbReference>
<comment type="similarity">
    <text evidence="1">Belongs to the MurCDEF family. MurE subfamily.</text>
</comment>
<feature type="domain" description="Mur ligase N-terminal catalytic" evidence="2">
    <location>
        <begin position="27"/>
        <end position="75"/>
    </location>
</feature>
<dbReference type="Gene3D" id="3.40.1390.10">
    <property type="entry name" value="MurE/MurF, N-terminal domain"/>
    <property type="match status" value="1"/>
</dbReference>
<dbReference type="InterPro" id="IPR005761">
    <property type="entry name" value="UDP-N-AcMur-Glu-dNH2Pim_ligase"/>
</dbReference>
<dbReference type="NCBIfam" id="NF001124">
    <property type="entry name" value="PRK00139.1-2"/>
    <property type="match status" value="1"/>
</dbReference>
<dbReference type="SUPFAM" id="SSF63418">
    <property type="entry name" value="MurE/MurF N-terminal domain"/>
    <property type="match status" value="1"/>
</dbReference>
<dbReference type="SUPFAM" id="SSF53244">
    <property type="entry name" value="MurD-like peptide ligases, peptide-binding domain"/>
    <property type="match status" value="1"/>
</dbReference>
<dbReference type="InterPro" id="IPR000713">
    <property type="entry name" value="Mur_ligase_N"/>
</dbReference>
<gene>
    <name evidence="5" type="ORF">UFOPK3774_00598</name>
</gene>
<name>A0A6J7J9S9_9ZZZZ</name>
<evidence type="ECO:0000259" key="4">
    <source>
        <dbReference type="Pfam" id="PF08245"/>
    </source>
</evidence>
<dbReference type="GO" id="GO:0051301">
    <property type="term" value="P:cell division"/>
    <property type="evidence" value="ECO:0007669"/>
    <property type="project" value="InterPro"/>
</dbReference>
<dbReference type="Gene3D" id="3.90.190.20">
    <property type="entry name" value="Mur ligase, C-terminal domain"/>
    <property type="match status" value="1"/>
</dbReference>
<sequence>MRPLLTREKSLQSAAAIVGIESVSDLHFTGISFDSKAIQPGDIFCAFPGLNAHGADFAGEAEALGAVAILTDVAGAAKCGKLLPLIVPNPRRAAALLSAWFYDDPMRAMFSVGITGTNGKTTTTMLLNQLWQLAGRESGLIGTVETRIGVERIASSRTTPEAPELQALVATMRERHIRDFVMEVSSHSIALERVRGSHFNVVGFTNLTQEHLDFHGDMESYFNTKRKIFTFEFADLAVINIDSTYGAALSKSCEIPQLTLSNKDKSADWHYVAIDAVSAGYQVAIRGRGGILIETLIPLHGDYNLENALMAIAIAAESGMDPIDIARIAPALTGAPGRLQQVAVGQSFTALVDYAHSPDAVERVLATARKIAEARSTSSKVIAVLGCGGDRDATKRAPMGKALLAGSDIAIFTSDNPRSESAEEILEEMCKGLTIKKPHQVIVDRRKAIESAVALASGDDILLVLGKGHEVGQEIYGVIHPFDDRVVLGEAIAGVA</sequence>
<reference evidence="5" key="1">
    <citation type="submission" date="2020-05" db="EMBL/GenBank/DDBJ databases">
        <authorList>
            <person name="Chiriac C."/>
            <person name="Salcher M."/>
            <person name="Ghai R."/>
            <person name="Kavagutti S V."/>
        </authorList>
    </citation>
    <scope>NUCLEOTIDE SEQUENCE</scope>
</reference>
<dbReference type="InterPro" id="IPR036565">
    <property type="entry name" value="Mur-like_cat_sf"/>
</dbReference>
<organism evidence="5">
    <name type="scientific">freshwater metagenome</name>
    <dbReference type="NCBI Taxonomy" id="449393"/>
    <lineage>
        <taxon>unclassified sequences</taxon>
        <taxon>metagenomes</taxon>
        <taxon>ecological metagenomes</taxon>
    </lineage>
</organism>
<dbReference type="PANTHER" id="PTHR23135:SF4">
    <property type="entry name" value="UDP-N-ACETYLMURAMOYL-L-ALANYL-D-GLUTAMATE--2,6-DIAMINOPIMELATE LIGASE MURE HOMOLOG, CHLOROPLASTIC"/>
    <property type="match status" value="1"/>
</dbReference>
<accession>A0A6J7J9S9</accession>
<feature type="domain" description="Mur ligase central" evidence="4">
    <location>
        <begin position="114"/>
        <end position="315"/>
    </location>
</feature>
<dbReference type="GO" id="GO:0005737">
    <property type="term" value="C:cytoplasm"/>
    <property type="evidence" value="ECO:0007669"/>
    <property type="project" value="InterPro"/>
</dbReference>
<dbReference type="InterPro" id="IPR035911">
    <property type="entry name" value="MurE/MurF_N"/>
</dbReference>
<dbReference type="Gene3D" id="3.40.1190.10">
    <property type="entry name" value="Mur-like, catalytic domain"/>
    <property type="match status" value="1"/>
</dbReference>
<dbReference type="InterPro" id="IPR013221">
    <property type="entry name" value="Mur_ligase_cen"/>
</dbReference>
<dbReference type="Pfam" id="PF02875">
    <property type="entry name" value="Mur_ligase_C"/>
    <property type="match status" value="1"/>
</dbReference>
<dbReference type="PANTHER" id="PTHR23135">
    <property type="entry name" value="MUR LIGASE FAMILY MEMBER"/>
    <property type="match status" value="1"/>
</dbReference>
<dbReference type="GO" id="GO:0016881">
    <property type="term" value="F:acid-amino acid ligase activity"/>
    <property type="evidence" value="ECO:0007669"/>
    <property type="project" value="InterPro"/>
</dbReference>
<dbReference type="AlphaFoldDB" id="A0A6J7J9S9"/>
<dbReference type="InterPro" id="IPR036615">
    <property type="entry name" value="Mur_ligase_C_dom_sf"/>
</dbReference>
<evidence type="ECO:0000259" key="2">
    <source>
        <dbReference type="Pfam" id="PF01225"/>
    </source>
</evidence>
<dbReference type="NCBIfam" id="TIGR01085">
    <property type="entry name" value="murE"/>
    <property type="match status" value="1"/>
</dbReference>